<keyword evidence="2" id="KW-0614">Plasmid</keyword>
<gene>
    <name evidence="2" type="ordered locus">Swit_5036</name>
</gene>
<dbReference type="Pfam" id="PF07883">
    <property type="entry name" value="Cupin_2"/>
    <property type="match status" value="1"/>
</dbReference>
<geneLocation type="plasmid" evidence="2 3">
    <name>pSWIT02</name>
</geneLocation>
<sequence length="340" mass="36647">MIDLNDRLVRYADLVPCMNAFIDTRSPGSDRKENFTIIGAGVGENPNQFVHIREKHGFNVSAARQPGGCVNSQHSHEHAEIFVVHSGKWRLLFGVEAGADGHLDIAPGDVVSVPIHMFRGFEKLDDGVGFLWVPLGQDDPGKVEWSPKVFELARETGLTLLKGGRLIDTLAGESVPADAELENGPDAERIAQLRTPPLTRIAECAVTFDQIAPNPLSPLAAPGVEECPVIGTGMTTDGFGPGPIEGWWDHGFVLRLLRMQTGAVVPMHVRDEEEVLFVQSGALGIDTPEGKVVMVTGDTFTTPKGMPRRFRALSSDGCAVFVLRGGDSPSMPHFVNANAS</sequence>
<dbReference type="InterPro" id="IPR013096">
    <property type="entry name" value="Cupin_2"/>
</dbReference>
<evidence type="ECO:0000313" key="2">
    <source>
        <dbReference type="EMBL" id="ABQ71649.1"/>
    </source>
</evidence>
<feature type="domain" description="Cupin type-2" evidence="1">
    <location>
        <begin position="256"/>
        <end position="322"/>
    </location>
</feature>
<dbReference type="EMBL" id="CP000701">
    <property type="protein sequence ID" value="ABQ71649.1"/>
    <property type="molecule type" value="Genomic_DNA"/>
</dbReference>
<keyword evidence="3" id="KW-1185">Reference proteome</keyword>
<dbReference type="OrthoDB" id="6058at2"/>
<accession>A0A9J9HHK3</accession>
<dbReference type="Gene3D" id="2.60.120.10">
    <property type="entry name" value="Jelly Rolls"/>
    <property type="match status" value="2"/>
</dbReference>
<name>A0A9J9HHK3_RHIWR</name>
<proteinExistence type="predicted"/>
<protein>
    <submittedName>
        <fullName evidence="2">Cupin 2, conserved barrel domain protein</fullName>
    </submittedName>
</protein>
<dbReference type="InterPro" id="IPR011051">
    <property type="entry name" value="RmlC_Cupin_sf"/>
</dbReference>
<dbReference type="AlphaFoldDB" id="A0A9J9HHK3"/>
<dbReference type="KEGG" id="swi:Swit_5036"/>
<dbReference type="SUPFAM" id="SSF51182">
    <property type="entry name" value="RmlC-like cupins"/>
    <property type="match status" value="1"/>
</dbReference>
<evidence type="ECO:0000259" key="1">
    <source>
        <dbReference type="Pfam" id="PF07883"/>
    </source>
</evidence>
<reference evidence="2 3" key="1">
    <citation type="journal article" date="2010" name="J. Bacteriol.">
        <title>Genome sequence of the dioxin-mineralizing bacterium Sphingomonas wittichii RW1.</title>
        <authorList>
            <person name="Miller T.R."/>
            <person name="Delcher A.L."/>
            <person name="Salzberg S.L."/>
            <person name="Saunders E."/>
            <person name="Detter J.C."/>
            <person name="Halden R.U."/>
        </authorList>
    </citation>
    <scope>NUCLEOTIDE SEQUENCE [LARGE SCALE GENOMIC DNA]</scope>
    <source>
        <strain evidence="3">DSM 6014 / CCUG 31198 / JCM 15750 / NBRC 105917 / EY 4224 / RW1</strain>
    </source>
</reference>
<dbReference type="Proteomes" id="UP000001989">
    <property type="component" value="Plasmid pSWIT02"/>
</dbReference>
<dbReference type="InterPro" id="IPR014710">
    <property type="entry name" value="RmlC-like_jellyroll"/>
</dbReference>
<organism evidence="2 3">
    <name type="scientific">Rhizorhabdus wittichii (strain DSM 6014 / CCUG 31198 / JCM 15750 / NBRC 105917 / EY 4224 / RW1)</name>
    <name type="common">Sphingomonas wittichii</name>
    <dbReference type="NCBI Taxonomy" id="392499"/>
    <lineage>
        <taxon>Bacteria</taxon>
        <taxon>Pseudomonadati</taxon>
        <taxon>Pseudomonadota</taxon>
        <taxon>Alphaproteobacteria</taxon>
        <taxon>Sphingomonadales</taxon>
        <taxon>Sphingomonadaceae</taxon>
        <taxon>Rhizorhabdus</taxon>
    </lineage>
</organism>
<evidence type="ECO:0000313" key="3">
    <source>
        <dbReference type="Proteomes" id="UP000001989"/>
    </source>
</evidence>